<dbReference type="Gene3D" id="3.20.20.190">
    <property type="entry name" value="Phosphatidylinositol (PI) phosphodiesterase"/>
    <property type="match status" value="1"/>
</dbReference>
<protein>
    <recommendedName>
        <fullName evidence="1">Altered inheritance of mitochondria protein 6</fullName>
    </recommendedName>
</protein>
<evidence type="ECO:0000256" key="1">
    <source>
        <dbReference type="ARBA" id="ARBA00014286"/>
    </source>
</evidence>
<organism evidence="3 4">
    <name type="scientific">Mucilaginibacter myungsuensis</name>
    <dbReference type="NCBI Taxonomy" id="649104"/>
    <lineage>
        <taxon>Bacteria</taxon>
        <taxon>Pseudomonadati</taxon>
        <taxon>Bacteroidota</taxon>
        <taxon>Sphingobacteriia</taxon>
        <taxon>Sphingobacteriales</taxon>
        <taxon>Sphingobacteriaceae</taxon>
        <taxon>Mucilaginibacter</taxon>
    </lineage>
</organism>
<dbReference type="RefSeq" id="WP_194110070.1">
    <property type="nucleotide sequence ID" value="NZ_JADFFL010000001.1"/>
</dbReference>
<dbReference type="PANTHER" id="PTHR31571:SF1">
    <property type="entry name" value="ALTERED INHERITANCE OF MITOCHONDRIA PROTEIN 6"/>
    <property type="match status" value="1"/>
</dbReference>
<dbReference type="Pfam" id="PF13653">
    <property type="entry name" value="GDPD_2"/>
    <property type="match status" value="1"/>
</dbReference>
<feature type="chain" id="PRO_5037449610" description="Altered inheritance of mitochondria protein 6" evidence="2">
    <location>
        <begin position="26"/>
        <end position="276"/>
    </location>
</feature>
<dbReference type="GO" id="GO:0008081">
    <property type="term" value="F:phosphoric diester hydrolase activity"/>
    <property type="evidence" value="ECO:0007669"/>
    <property type="project" value="InterPro"/>
</dbReference>
<comment type="caution">
    <text evidence="3">The sequence shown here is derived from an EMBL/GenBank/DDBJ whole genome shotgun (WGS) entry which is preliminary data.</text>
</comment>
<evidence type="ECO:0000256" key="2">
    <source>
        <dbReference type="SAM" id="SignalP"/>
    </source>
</evidence>
<dbReference type="Proteomes" id="UP000622475">
    <property type="component" value="Unassembled WGS sequence"/>
</dbReference>
<dbReference type="AlphaFoldDB" id="A0A929KTH7"/>
<gene>
    <name evidence="3" type="ORF">IRJ16_03220</name>
</gene>
<keyword evidence="2" id="KW-0732">Signal</keyword>
<sequence>MLFRTSCPKVFGLLLALLCCKICLAQHPPLSNAFAHNDYQHKRPLFEAISNGYTSIEADVHLYKSRLIITHILPILHHKRTLEGLYLQPLAEHIQQNDGEVYRGYEKPITLMIDIKSDPNKTYELLKPMLEKYREFFCGYQNGVFQDGPVRIVLSGNKPYDALRNDPDRLAFIDEDLRKVGRDTTTNLFAMASCKFSNLLKWKGKGQLSQKDRDRLSAYCDEAHKAGAKVRLWSTPDNQKVWKELLQCGVDLINTDRLARLRDFLVKDGRAMVLED</sequence>
<dbReference type="EMBL" id="JADFFL010000001">
    <property type="protein sequence ID" value="MBE9660882.1"/>
    <property type="molecule type" value="Genomic_DNA"/>
</dbReference>
<feature type="signal peptide" evidence="2">
    <location>
        <begin position="1"/>
        <end position="25"/>
    </location>
</feature>
<dbReference type="InterPro" id="IPR017946">
    <property type="entry name" value="PLC-like_Pdiesterase_TIM-brl"/>
</dbReference>
<evidence type="ECO:0000313" key="4">
    <source>
        <dbReference type="Proteomes" id="UP000622475"/>
    </source>
</evidence>
<accession>A0A929KTH7</accession>
<evidence type="ECO:0000313" key="3">
    <source>
        <dbReference type="EMBL" id="MBE9660882.1"/>
    </source>
</evidence>
<dbReference type="SUPFAM" id="SSF51695">
    <property type="entry name" value="PLC-like phosphodiesterases"/>
    <property type="match status" value="1"/>
</dbReference>
<name>A0A929KTH7_9SPHI</name>
<dbReference type="GO" id="GO:0006629">
    <property type="term" value="P:lipid metabolic process"/>
    <property type="evidence" value="ECO:0007669"/>
    <property type="project" value="InterPro"/>
</dbReference>
<dbReference type="CDD" id="cd08577">
    <property type="entry name" value="PI-PLCc_GDPD_SF_unchar3"/>
    <property type="match status" value="1"/>
</dbReference>
<dbReference type="InterPro" id="IPR039559">
    <property type="entry name" value="AIM6_PI-PLC-like_dom"/>
</dbReference>
<keyword evidence="4" id="KW-1185">Reference proteome</keyword>
<proteinExistence type="predicted"/>
<reference evidence="3" key="1">
    <citation type="submission" date="2020-10" db="EMBL/GenBank/DDBJ databases">
        <title>Mucilaginibacter mali sp. nov., isolated from rhizosphere soil of apple orchard.</title>
        <authorList>
            <person name="Lee J.-S."/>
            <person name="Kim H.S."/>
            <person name="Kim J.-S."/>
        </authorList>
    </citation>
    <scope>NUCLEOTIDE SEQUENCE</scope>
    <source>
        <strain evidence="3">KCTC 22746</strain>
    </source>
</reference>
<dbReference type="PANTHER" id="PTHR31571">
    <property type="entry name" value="ALTERED INHERITANCE OF MITOCHONDRIA PROTEIN 6"/>
    <property type="match status" value="1"/>
</dbReference>
<dbReference type="InterPro" id="IPR051236">
    <property type="entry name" value="HAT_RTT109-like"/>
</dbReference>